<evidence type="ECO:0000259" key="8">
    <source>
        <dbReference type="Pfam" id="PF17450"/>
    </source>
</evidence>
<keyword evidence="4" id="KW-0325">Glycoprotein</keyword>
<dbReference type="CDD" id="cd14792">
    <property type="entry name" value="GH27"/>
    <property type="match status" value="1"/>
</dbReference>
<evidence type="ECO:0000256" key="2">
    <source>
        <dbReference type="ARBA" id="ARBA00022801"/>
    </source>
</evidence>
<feature type="domain" description="Alpha galactosidase A C-terminal" evidence="8">
    <location>
        <begin position="149"/>
        <end position="230"/>
    </location>
</feature>
<dbReference type="InterPro" id="IPR002241">
    <property type="entry name" value="Glyco_hydro_27"/>
</dbReference>
<dbReference type="GO" id="GO:0005737">
    <property type="term" value="C:cytoplasm"/>
    <property type="evidence" value="ECO:0007669"/>
    <property type="project" value="TreeGrafter"/>
</dbReference>
<feature type="compositionally biased region" description="Basic and acidic residues" evidence="7">
    <location>
        <begin position="247"/>
        <end position="266"/>
    </location>
</feature>
<evidence type="ECO:0000256" key="7">
    <source>
        <dbReference type="SAM" id="MobiDB-lite"/>
    </source>
</evidence>
<feature type="region of interest" description="Disordered" evidence="7">
    <location>
        <begin position="247"/>
        <end position="273"/>
    </location>
</feature>
<accession>A0A4Z2BRY0</accession>
<dbReference type="Proteomes" id="UP000516260">
    <property type="component" value="Chromosome 19"/>
</dbReference>
<dbReference type="AlphaFoldDB" id="A0A4Z2BRY0"/>
<dbReference type="GO" id="GO:0009311">
    <property type="term" value="P:oligosaccharide metabolic process"/>
    <property type="evidence" value="ECO:0007669"/>
    <property type="project" value="TreeGrafter"/>
</dbReference>
<dbReference type="InterPro" id="IPR035373">
    <property type="entry name" value="Melibiase/NAGA_C"/>
</dbReference>
<keyword evidence="5 6" id="KW-0326">Glycosidase</keyword>
<dbReference type="InterPro" id="IPR017853">
    <property type="entry name" value="GH"/>
</dbReference>
<dbReference type="SUPFAM" id="SSF51011">
    <property type="entry name" value="Glycosyl hydrolase domain"/>
    <property type="match status" value="1"/>
</dbReference>
<dbReference type="Gene3D" id="3.20.20.70">
    <property type="entry name" value="Aldolase class I"/>
    <property type="match status" value="2"/>
</dbReference>
<dbReference type="EMBL" id="SWLE01000011">
    <property type="protein sequence ID" value="TNM95035.1"/>
    <property type="molecule type" value="Genomic_DNA"/>
</dbReference>
<keyword evidence="2 6" id="KW-0378">Hydrolase</keyword>
<comment type="subunit">
    <text evidence="6">Homodimer.</text>
</comment>
<evidence type="ECO:0000256" key="3">
    <source>
        <dbReference type="ARBA" id="ARBA00023157"/>
    </source>
</evidence>
<dbReference type="InterPro" id="IPR013785">
    <property type="entry name" value="Aldolase_TIM"/>
</dbReference>
<keyword evidence="10" id="KW-1185">Reference proteome</keyword>
<evidence type="ECO:0000256" key="1">
    <source>
        <dbReference type="ARBA" id="ARBA00009743"/>
    </source>
</evidence>
<organism evidence="9 10">
    <name type="scientific">Takifugu bimaculatus</name>
    <dbReference type="NCBI Taxonomy" id="433685"/>
    <lineage>
        <taxon>Eukaryota</taxon>
        <taxon>Metazoa</taxon>
        <taxon>Chordata</taxon>
        <taxon>Craniata</taxon>
        <taxon>Vertebrata</taxon>
        <taxon>Euteleostomi</taxon>
        <taxon>Actinopterygii</taxon>
        <taxon>Neopterygii</taxon>
        <taxon>Teleostei</taxon>
        <taxon>Neoteleostei</taxon>
        <taxon>Acanthomorphata</taxon>
        <taxon>Eupercaria</taxon>
        <taxon>Tetraodontiformes</taxon>
        <taxon>Tetradontoidea</taxon>
        <taxon>Tetraodontidae</taxon>
        <taxon>Takifugu</taxon>
    </lineage>
</organism>
<evidence type="ECO:0000256" key="6">
    <source>
        <dbReference type="RuleBase" id="RU361168"/>
    </source>
</evidence>
<proteinExistence type="inferred from homology"/>
<dbReference type="GO" id="GO:0004557">
    <property type="term" value="F:alpha-galactosidase activity"/>
    <property type="evidence" value="ECO:0007669"/>
    <property type="project" value="TreeGrafter"/>
</dbReference>
<evidence type="ECO:0000256" key="4">
    <source>
        <dbReference type="ARBA" id="ARBA00023180"/>
    </source>
</evidence>
<evidence type="ECO:0000256" key="5">
    <source>
        <dbReference type="ARBA" id="ARBA00023295"/>
    </source>
</evidence>
<dbReference type="PANTHER" id="PTHR11452">
    <property type="entry name" value="ALPHA-GALACTOSIDASE/ALPHA-N-ACETYLGALACTOSAMINIDASE"/>
    <property type="match status" value="1"/>
</dbReference>
<comment type="caution">
    <text evidence="9">The sequence shown here is derived from an EMBL/GenBank/DDBJ whole genome shotgun (WGS) entry which is preliminary data.</text>
</comment>
<dbReference type="InterPro" id="IPR013780">
    <property type="entry name" value="Glyco_hydro_b"/>
</dbReference>
<dbReference type="SUPFAM" id="SSF51445">
    <property type="entry name" value="(Trans)glycosidases"/>
    <property type="match status" value="1"/>
</dbReference>
<dbReference type="PANTHER" id="PTHR11452:SF83">
    <property type="entry name" value="ALPHA-GALACTOSIDASE"/>
    <property type="match status" value="1"/>
</dbReference>
<dbReference type="GO" id="GO:0016139">
    <property type="term" value="P:glycoside catabolic process"/>
    <property type="evidence" value="ECO:0007669"/>
    <property type="project" value="TreeGrafter"/>
</dbReference>
<dbReference type="Pfam" id="PF17450">
    <property type="entry name" value="Melibiase_2_C"/>
    <property type="match status" value="1"/>
</dbReference>
<dbReference type="Gene3D" id="2.60.40.1180">
    <property type="entry name" value="Golgi alpha-mannosidase II"/>
    <property type="match status" value="1"/>
</dbReference>
<sequence>MHDRGLKLGIYGDMGTLTCGGYPGTPLDKIKMDAQTFAEWEVDMLKLDGCYSNEIEQQQGYPLMSKALNATGRPIAYSCSWPAYQGGLPPKLIVGDFGLSTDQSRTQMALWAIMAAPLFMSNDLRTISSEARSILQNKIAIRINQDPLGFQGRRLLKEKSGIEVFWRALSDNASALVFFSRRTDMPYRYKTSLSKLNYTSGYYKVVDVFTQKGSSLKDSEDFVVSVNPTGVVMCANKHRVVSLHDQADRTVSEKQNHNKKPLREQQKQTQFRC</sequence>
<name>A0A4Z2BRY0_9TELE</name>
<evidence type="ECO:0000313" key="9">
    <source>
        <dbReference type="EMBL" id="TNM95035.1"/>
    </source>
</evidence>
<dbReference type="Pfam" id="PF16499">
    <property type="entry name" value="Melibiase_2"/>
    <property type="match status" value="2"/>
</dbReference>
<comment type="similarity">
    <text evidence="1 6">Belongs to the glycosyl hydrolase 27 family.</text>
</comment>
<evidence type="ECO:0000313" key="10">
    <source>
        <dbReference type="Proteomes" id="UP000516260"/>
    </source>
</evidence>
<dbReference type="EC" id="3.2.1.-" evidence="6"/>
<protein>
    <recommendedName>
        <fullName evidence="6">Alpha-galactosidase</fullName>
        <ecNumber evidence="6">3.2.1.-</ecNumber>
    </recommendedName>
</protein>
<dbReference type="PRINTS" id="PR00740">
    <property type="entry name" value="GLHYDRLASE27"/>
</dbReference>
<keyword evidence="3 6" id="KW-1015">Disulfide bond</keyword>
<reference evidence="9 10" key="1">
    <citation type="submission" date="2019-04" db="EMBL/GenBank/DDBJ databases">
        <title>The sequence and de novo assembly of Takifugu bimaculatus genome using PacBio and Hi-C technologies.</title>
        <authorList>
            <person name="Xu P."/>
            <person name="Liu B."/>
            <person name="Zhou Z."/>
        </authorList>
    </citation>
    <scope>NUCLEOTIDE SEQUENCE [LARGE SCALE GENOMIC DNA]</scope>
    <source>
        <strain evidence="9">TB-2018</strain>
        <tissue evidence="9">Muscle</tissue>
    </source>
</reference>
<gene>
    <name evidence="9" type="ORF">fugu_017794</name>
</gene>